<comment type="caution">
    <text evidence="9">The sequence shown here is derived from an EMBL/GenBank/DDBJ whole genome shotgun (WGS) entry which is preliminary data.</text>
</comment>
<evidence type="ECO:0000259" key="8">
    <source>
        <dbReference type="Pfam" id="PF02397"/>
    </source>
</evidence>
<evidence type="ECO:0000313" key="9">
    <source>
        <dbReference type="EMBL" id="TMM58229.1"/>
    </source>
</evidence>
<feature type="transmembrane region" description="Helical" evidence="7">
    <location>
        <begin position="94"/>
        <end position="112"/>
    </location>
</feature>
<name>A0A5S3PTA8_9FLAO</name>
<keyword evidence="6 7" id="KW-0472">Membrane</keyword>
<dbReference type="GO" id="GO:0016020">
    <property type="term" value="C:membrane"/>
    <property type="evidence" value="ECO:0007669"/>
    <property type="project" value="UniProtKB-SubCell"/>
</dbReference>
<keyword evidence="5 7" id="KW-1133">Transmembrane helix</keyword>
<evidence type="ECO:0000256" key="1">
    <source>
        <dbReference type="ARBA" id="ARBA00004141"/>
    </source>
</evidence>
<keyword evidence="4 7" id="KW-0812">Transmembrane</keyword>
<feature type="domain" description="Bacterial sugar transferase" evidence="8">
    <location>
        <begin position="282"/>
        <end position="464"/>
    </location>
</feature>
<comment type="similarity">
    <text evidence="2">Belongs to the bacterial sugar transferase family.</text>
</comment>
<dbReference type="Pfam" id="PF02397">
    <property type="entry name" value="Bac_transf"/>
    <property type="match status" value="1"/>
</dbReference>
<evidence type="ECO:0000256" key="2">
    <source>
        <dbReference type="ARBA" id="ARBA00006464"/>
    </source>
</evidence>
<dbReference type="InterPro" id="IPR017475">
    <property type="entry name" value="EPS_sugar_tfrase"/>
</dbReference>
<dbReference type="Proteomes" id="UP000310314">
    <property type="component" value="Unassembled WGS sequence"/>
</dbReference>
<feature type="transmembrane region" description="Helical" evidence="7">
    <location>
        <begin position="118"/>
        <end position="137"/>
    </location>
</feature>
<dbReference type="PANTHER" id="PTHR30576">
    <property type="entry name" value="COLANIC BIOSYNTHESIS UDP-GLUCOSE LIPID CARRIER TRANSFERASE"/>
    <property type="match status" value="1"/>
</dbReference>
<feature type="transmembrane region" description="Helical" evidence="7">
    <location>
        <begin position="51"/>
        <end position="73"/>
    </location>
</feature>
<protein>
    <submittedName>
        <fullName evidence="9">Exopolysaccharide biosynthesis polyprenyl glycosylphosphotransferase</fullName>
    </submittedName>
</protein>
<organism evidence="9 10">
    <name type="scientific">Maribacter algarum</name>
    <name type="common">ex Zhang et al. 2020</name>
    <dbReference type="NCBI Taxonomy" id="2578118"/>
    <lineage>
        <taxon>Bacteria</taxon>
        <taxon>Pseudomonadati</taxon>
        <taxon>Bacteroidota</taxon>
        <taxon>Flavobacteriia</taxon>
        <taxon>Flavobacteriales</taxon>
        <taxon>Flavobacteriaceae</taxon>
        <taxon>Maribacter</taxon>
    </lineage>
</organism>
<dbReference type="Gene3D" id="3.40.50.720">
    <property type="entry name" value="NAD(P)-binding Rossmann-like Domain"/>
    <property type="match status" value="1"/>
</dbReference>
<evidence type="ECO:0000256" key="3">
    <source>
        <dbReference type="ARBA" id="ARBA00022679"/>
    </source>
</evidence>
<evidence type="ECO:0000256" key="7">
    <source>
        <dbReference type="SAM" id="Phobius"/>
    </source>
</evidence>
<gene>
    <name evidence="9" type="ORF">FEE95_02030</name>
</gene>
<comment type="subcellular location">
    <subcellularLocation>
        <location evidence="1">Membrane</location>
        <topology evidence="1">Multi-pass membrane protein</topology>
    </subcellularLocation>
</comment>
<sequence>MLFLFITFFMNSKNRFVLVNLLAIEFILLNFVLVVFLYFKLPQFSFNDTGFLLNMVKLGTIYNLSWLFIILYIRDNEFYFNADYRYMKNVLTSLFFFIGIVTTLALVFRIDYFVRSTFIIPIFIFSYLILISAKYLLRFLKDKGSHLFSNTLLIGSGYKGNNLTGFINAMTQYGYNVMGYLEDRNVMTPNDLDLSVSGEIDDLPDVLRDYSIDEIFVSMSDVKHEKIAEVIKVADDFGVRIKLIPENPLLMSKNYKAFTMGELAVFKLRQSPLDNFSLTILKRLFDFLFAFFILIAFAPIFLLIAILIYLDNRGPIFYTPYRKGEANRTFKCYKFRTMSVCEDPMNGTKSTEVNDPRITRVGKFLRKLDLDELPQFFNVLKGDMSVIGPRPHRIHLQNDFRSTVKNYMVRSYVKPGITGWAQVNGWRGPTVTEEQKNERVHHDLWYIENWSFWLDVKIIFMTVFGGHHKKAF</sequence>
<evidence type="ECO:0000256" key="6">
    <source>
        <dbReference type="ARBA" id="ARBA00023136"/>
    </source>
</evidence>
<dbReference type="GO" id="GO:0016780">
    <property type="term" value="F:phosphotransferase activity, for other substituted phosphate groups"/>
    <property type="evidence" value="ECO:0007669"/>
    <property type="project" value="TreeGrafter"/>
</dbReference>
<evidence type="ECO:0000256" key="4">
    <source>
        <dbReference type="ARBA" id="ARBA00022692"/>
    </source>
</evidence>
<proteinExistence type="inferred from homology"/>
<dbReference type="Pfam" id="PF13727">
    <property type="entry name" value="CoA_binding_3"/>
    <property type="match status" value="1"/>
</dbReference>
<keyword evidence="10" id="KW-1185">Reference proteome</keyword>
<dbReference type="OrthoDB" id="9808602at2"/>
<evidence type="ECO:0000313" key="10">
    <source>
        <dbReference type="Proteomes" id="UP000310314"/>
    </source>
</evidence>
<dbReference type="AlphaFoldDB" id="A0A5S3PTA8"/>
<evidence type="ECO:0000256" key="5">
    <source>
        <dbReference type="ARBA" id="ARBA00022989"/>
    </source>
</evidence>
<reference evidence="9 10" key="1">
    <citation type="submission" date="2019-05" db="EMBL/GenBank/DDBJ databases">
        <authorList>
            <person name="Zhang J.-Y."/>
            <person name="Feg X."/>
            <person name="Du Z.-J."/>
        </authorList>
    </citation>
    <scope>NUCLEOTIDE SEQUENCE [LARGE SCALE GENOMIC DNA]</scope>
    <source>
        <strain evidence="9 10">RZ26</strain>
    </source>
</reference>
<feature type="transmembrane region" description="Helical" evidence="7">
    <location>
        <begin position="287"/>
        <end position="310"/>
    </location>
</feature>
<feature type="transmembrane region" description="Helical" evidence="7">
    <location>
        <begin position="16"/>
        <end position="39"/>
    </location>
</feature>
<dbReference type="EMBL" id="VATY01000001">
    <property type="protein sequence ID" value="TMM58229.1"/>
    <property type="molecule type" value="Genomic_DNA"/>
</dbReference>
<accession>A0A5S3PTA8</accession>
<dbReference type="InterPro" id="IPR003362">
    <property type="entry name" value="Bact_transf"/>
</dbReference>
<keyword evidence="3 9" id="KW-0808">Transferase</keyword>
<dbReference type="PANTHER" id="PTHR30576:SF0">
    <property type="entry name" value="UNDECAPRENYL-PHOSPHATE N-ACETYLGALACTOSAMINYL 1-PHOSPHATE TRANSFERASE-RELATED"/>
    <property type="match status" value="1"/>
</dbReference>
<dbReference type="NCBIfam" id="TIGR03025">
    <property type="entry name" value="EPS_sugtrans"/>
    <property type="match status" value="1"/>
</dbReference>